<sequence length="235" mass="25509">MKKLPMLLAIMTLPVISLTAVAEDKCTAGGTVSVAGNGMVQAMPDLAILSFSARHQDPNQKVARDTVEKTISTFILALEKAGVKKEQIKADSLYLSPRYSYKDNESKLIGFEATRDISIETSDLATIGSLVDLAIESGINEAAGFNYKVKDLKPYQDKATALAIEDAKKKAQLLADGFGVKLDKPCSLSFANYAQPALYRANNYKLLSTEDAAENTYVQKEMTVNVEVNAVFSIK</sequence>
<dbReference type="PANTHER" id="PTHR34387">
    <property type="entry name" value="SLR1258 PROTEIN"/>
    <property type="match status" value="1"/>
</dbReference>
<dbReference type="Gene3D" id="3.30.70.2970">
    <property type="entry name" value="Protein of unknown function (DUF541), domain 2"/>
    <property type="match status" value="1"/>
</dbReference>
<dbReference type="AlphaFoldDB" id="A0A2X0V4A4"/>
<feature type="signal peptide" evidence="1">
    <location>
        <begin position="1"/>
        <end position="22"/>
    </location>
</feature>
<proteinExistence type="predicted"/>
<accession>A0A2X0V4A4</accession>
<evidence type="ECO:0000256" key="1">
    <source>
        <dbReference type="SAM" id="SignalP"/>
    </source>
</evidence>
<dbReference type="InterPro" id="IPR007497">
    <property type="entry name" value="SIMPL/DUF541"/>
</dbReference>
<evidence type="ECO:0000313" key="3">
    <source>
        <dbReference type="Proteomes" id="UP000250086"/>
    </source>
</evidence>
<dbReference type="EMBL" id="UAPV01000001">
    <property type="protein sequence ID" value="SPT70340.1"/>
    <property type="molecule type" value="Genomic_DNA"/>
</dbReference>
<keyword evidence="3" id="KW-1185">Reference proteome</keyword>
<feature type="chain" id="PRO_5016100520" evidence="1">
    <location>
        <begin position="23"/>
        <end position="235"/>
    </location>
</feature>
<dbReference type="InterPro" id="IPR052022">
    <property type="entry name" value="26kDa_periplasmic_antigen"/>
</dbReference>
<keyword evidence="1" id="KW-0732">Signal</keyword>
<protein>
    <submittedName>
        <fullName evidence="2">26 kDa periplasmic immunogenic protein</fullName>
    </submittedName>
</protein>
<gene>
    <name evidence="2" type="ORF">NCTC13093_01752</name>
</gene>
<dbReference type="RefSeq" id="WP_113744426.1">
    <property type="nucleotide sequence ID" value="NZ_UAPU01000005.1"/>
</dbReference>
<dbReference type="OrthoDB" id="5985609at2"/>
<dbReference type="Pfam" id="PF04402">
    <property type="entry name" value="SIMPL"/>
    <property type="match status" value="1"/>
</dbReference>
<organism evidence="2 3">
    <name type="scientific">Anaerobiospirillum thomasii</name>
    <dbReference type="NCBI Taxonomy" id="179995"/>
    <lineage>
        <taxon>Bacteria</taxon>
        <taxon>Pseudomonadati</taxon>
        <taxon>Pseudomonadota</taxon>
        <taxon>Gammaproteobacteria</taxon>
        <taxon>Aeromonadales</taxon>
        <taxon>Succinivibrionaceae</taxon>
        <taxon>Anaerobiospirillum</taxon>
    </lineage>
</organism>
<name>A0A2X0V4A4_9GAMM</name>
<dbReference type="Proteomes" id="UP000250086">
    <property type="component" value="Unassembled WGS sequence"/>
</dbReference>
<dbReference type="Gene3D" id="3.30.110.170">
    <property type="entry name" value="Protein of unknown function (DUF541), domain 1"/>
    <property type="match status" value="1"/>
</dbReference>
<dbReference type="GO" id="GO:0006974">
    <property type="term" value="P:DNA damage response"/>
    <property type="evidence" value="ECO:0007669"/>
    <property type="project" value="TreeGrafter"/>
</dbReference>
<evidence type="ECO:0000313" key="2">
    <source>
        <dbReference type="EMBL" id="SPT70340.1"/>
    </source>
</evidence>
<dbReference type="PANTHER" id="PTHR34387:SF1">
    <property type="entry name" value="PERIPLASMIC IMMUNOGENIC PROTEIN"/>
    <property type="match status" value="1"/>
</dbReference>
<reference evidence="2 3" key="1">
    <citation type="submission" date="2018-06" db="EMBL/GenBank/DDBJ databases">
        <authorList>
            <consortium name="Pathogen Informatics"/>
            <person name="Doyle S."/>
        </authorList>
    </citation>
    <scope>NUCLEOTIDE SEQUENCE [LARGE SCALE GENOMIC DNA]</scope>
    <source>
        <strain evidence="2 3">NCTC13093</strain>
    </source>
</reference>